<accession>A0AA87SXL3</accession>
<reference evidence="1 2" key="1">
    <citation type="journal article" date="2014" name="Int. J. Syst. Evol. Microbiol.">
        <title>Leptospira mayottensis sp. nov., a pathogenic species of the genus Leptospira isolated from humans.</title>
        <authorList>
            <person name="Bourhy P."/>
            <person name="Collet L."/>
            <person name="Brisse S."/>
            <person name="Picardeau M."/>
        </authorList>
    </citation>
    <scope>NUCLEOTIDE SEQUENCE [LARGE SCALE GENOMIC DNA]</scope>
    <source>
        <strain evidence="1 2">200901122</strain>
    </source>
</reference>
<comment type="caution">
    <text evidence="1">The sequence shown here is derived from an EMBL/GenBank/DDBJ whole genome shotgun (WGS) entry which is preliminary data.</text>
</comment>
<protein>
    <submittedName>
        <fullName evidence="1">Uncharacterized protein</fullName>
    </submittedName>
</protein>
<evidence type="ECO:0000313" key="2">
    <source>
        <dbReference type="Proteomes" id="UP000001343"/>
    </source>
</evidence>
<gene>
    <name evidence="1" type="ORF">LEP1GSC125_2064</name>
</gene>
<evidence type="ECO:0000313" key="1">
    <source>
        <dbReference type="EMBL" id="EKS01055.1"/>
    </source>
</evidence>
<dbReference type="NCBIfam" id="NF047511">
    <property type="entry name" value="LIC_11959_fam"/>
    <property type="match status" value="1"/>
</dbReference>
<name>A0AA87SXL3_9LEPT</name>
<proteinExistence type="predicted"/>
<dbReference type="EMBL" id="AKWM02000025">
    <property type="protein sequence ID" value="EKS01055.1"/>
    <property type="molecule type" value="Genomic_DNA"/>
</dbReference>
<sequence length="169" mass="19716">MLHFSNIQKILGTSFFLLGISIQLFSAPEVHRAATTYRDSIPLSEPRISDIKESLSSESPNFPNSFKLFFQELKGNYAIFYDWNGETVYYKYRINKFDKSRLRQVRKLSEGAAYEVSGRWEGMIVFQVSTVPLFKKASEITLEEKKEKFAIPVFNLVEFRELTLDEIIY</sequence>
<organism evidence="1 2">
    <name type="scientific">Leptospira mayottensis 200901122</name>
    <dbReference type="NCBI Taxonomy" id="1193010"/>
    <lineage>
        <taxon>Bacteria</taxon>
        <taxon>Pseudomonadati</taxon>
        <taxon>Spirochaetota</taxon>
        <taxon>Spirochaetia</taxon>
        <taxon>Leptospirales</taxon>
        <taxon>Leptospiraceae</taxon>
        <taxon>Leptospira</taxon>
    </lineage>
</organism>
<dbReference type="Proteomes" id="UP000001343">
    <property type="component" value="Unassembled WGS sequence"/>
</dbReference>
<dbReference type="RefSeq" id="WP_002761952.1">
    <property type="nucleotide sequence ID" value="NZ_AKWM02000025.1"/>
</dbReference>
<dbReference type="AlphaFoldDB" id="A0AA87SXL3"/>